<dbReference type="SUPFAM" id="SSF110849">
    <property type="entry name" value="ParB/Sulfiredoxin"/>
    <property type="match status" value="1"/>
</dbReference>
<organism evidence="14 15">
    <name type="scientific">Polypedilum vanderplanki</name>
    <name type="common">Sleeping chironomid midge</name>
    <dbReference type="NCBI Taxonomy" id="319348"/>
    <lineage>
        <taxon>Eukaryota</taxon>
        <taxon>Metazoa</taxon>
        <taxon>Ecdysozoa</taxon>
        <taxon>Arthropoda</taxon>
        <taxon>Hexapoda</taxon>
        <taxon>Insecta</taxon>
        <taxon>Pterygota</taxon>
        <taxon>Neoptera</taxon>
        <taxon>Endopterygota</taxon>
        <taxon>Diptera</taxon>
        <taxon>Nematocera</taxon>
        <taxon>Chironomoidea</taxon>
        <taxon>Chironomidae</taxon>
        <taxon>Chironominae</taxon>
        <taxon>Polypedilum</taxon>
        <taxon>Polypedilum</taxon>
    </lineage>
</organism>
<evidence type="ECO:0000259" key="13">
    <source>
        <dbReference type="Pfam" id="PF02195"/>
    </source>
</evidence>
<dbReference type="InterPro" id="IPR016692">
    <property type="entry name" value="Sulfiredoxin"/>
</dbReference>
<evidence type="ECO:0000256" key="4">
    <source>
        <dbReference type="ARBA" id="ARBA00022741"/>
    </source>
</evidence>
<dbReference type="GO" id="GO:0005737">
    <property type="term" value="C:cytoplasm"/>
    <property type="evidence" value="ECO:0007669"/>
    <property type="project" value="TreeGrafter"/>
</dbReference>
<dbReference type="GO" id="GO:0005524">
    <property type="term" value="F:ATP binding"/>
    <property type="evidence" value="ECO:0007669"/>
    <property type="project" value="UniProtKB-KW"/>
</dbReference>
<evidence type="ECO:0000256" key="1">
    <source>
        <dbReference type="ARBA" id="ARBA00009609"/>
    </source>
</evidence>
<dbReference type="EMBL" id="JADBJN010000001">
    <property type="protein sequence ID" value="KAG5683566.1"/>
    <property type="molecule type" value="Genomic_DNA"/>
</dbReference>
<evidence type="ECO:0000313" key="15">
    <source>
        <dbReference type="Proteomes" id="UP001107558"/>
    </source>
</evidence>
<dbReference type="Gene3D" id="3.90.1530.10">
    <property type="entry name" value="Conserved hypothetical protein from pyrococcus furiosus pfu- 392566-001, ParB domain"/>
    <property type="match status" value="1"/>
</dbReference>
<keyword evidence="8 12" id="KW-1015">Disulfide bond</keyword>
<evidence type="ECO:0000256" key="3">
    <source>
        <dbReference type="ARBA" id="ARBA00022481"/>
    </source>
</evidence>
<evidence type="ECO:0000256" key="10">
    <source>
        <dbReference type="PIRNR" id="PIRNR017267"/>
    </source>
</evidence>
<evidence type="ECO:0000313" key="14">
    <source>
        <dbReference type="EMBL" id="KAG5683566.1"/>
    </source>
</evidence>
<evidence type="ECO:0000256" key="12">
    <source>
        <dbReference type="PIRSR" id="PIRSR017267-2"/>
    </source>
</evidence>
<proteinExistence type="inferred from homology"/>
<gene>
    <name evidence="14" type="ORF">PVAND_012839</name>
</gene>
<comment type="similarity">
    <text evidence="1 10">Belongs to the sulfiredoxin family.</text>
</comment>
<keyword evidence="5 10" id="KW-0067">ATP-binding</keyword>
<dbReference type="AlphaFoldDB" id="A0A9J6CPN9"/>
<dbReference type="Proteomes" id="UP001107558">
    <property type="component" value="Chromosome 1"/>
</dbReference>
<keyword evidence="4 10" id="KW-0547">Nucleotide-binding</keyword>
<evidence type="ECO:0000256" key="11">
    <source>
        <dbReference type="PIRSR" id="PIRSR017267-1"/>
    </source>
</evidence>
<reference evidence="14" key="1">
    <citation type="submission" date="2021-03" db="EMBL/GenBank/DDBJ databases">
        <title>Chromosome level genome of the anhydrobiotic midge Polypedilum vanderplanki.</title>
        <authorList>
            <person name="Yoshida Y."/>
            <person name="Kikawada T."/>
            <person name="Gusev O."/>
        </authorList>
    </citation>
    <scope>NUCLEOTIDE SEQUENCE</scope>
    <source>
        <strain evidence="14">NIAS01</strain>
        <tissue evidence="14">Whole body or cell culture</tissue>
    </source>
</reference>
<accession>A0A9J6CPN9</accession>
<dbReference type="GO" id="GO:0032542">
    <property type="term" value="F:sulfiredoxin activity"/>
    <property type="evidence" value="ECO:0007669"/>
    <property type="project" value="UniProtKB-EC"/>
</dbReference>
<evidence type="ECO:0000256" key="5">
    <source>
        <dbReference type="ARBA" id="ARBA00022840"/>
    </source>
</evidence>
<dbReference type="Pfam" id="PF02195">
    <property type="entry name" value="ParB_N"/>
    <property type="match status" value="1"/>
</dbReference>
<dbReference type="PANTHER" id="PTHR21348:SF2">
    <property type="entry name" value="SULFIREDOXIN-1"/>
    <property type="match status" value="1"/>
</dbReference>
<feature type="disulfide bond" description="Interchain" evidence="12">
    <location>
        <position position="75"/>
    </location>
</feature>
<protein>
    <recommendedName>
        <fullName evidence="2 10">Sulfiredoxin</fullName>
        <ecNumber evidence="2 10">1.8.98.2</ecNumber>
    </recommendedName>
</protein>
<dbReference type="InterPro" id="IPR036086">
    <property type="entry name" value="ParB/Sulfiredoxin_sf"/>
</dbReference>
<evidence type="ECO:0000256" key="9">
    <source>
        <dbReference type="ARBA" id="ARBA00047514"/>
    </source>
</evidence>
<keyword evidence="7 10" id="KW-0560">Oxidoreductase</keyword>
<keyword evidence="3" id="KW-0488">Methylation</keyword>
<dbReference type="PIRSF" id="PIRSF017267">
    <property type="entry name" value="Sulfiredoxin"/>
    <property type="match status" value="1"/>
</dbReference>
<evidence type="ECO:0000256" key="8">
    <source>
        <dbReference type="ARBA" id="ARBA00023157"/>
    </source>
</evidence>
<dbReference type="PANTHER" id="PTHR21348">
    <property type="match status" value="1"/>
</dbReference>
<feature type="binding site" evidence="11">
    <location>
        <begin position="74"/>
        <end position="77"/>
    </location>
    <ligand>
        <name>ATP</name>
        <dbReference type="ChEBI" id="CHEBI:30616"/>
    </ligand>
</feature>
<evidence type="ECO:0000256" key="7">
    <source>
        <dbReference type="ARBA" id="ARBA00023002"/>
    </source>
</evidence>
<dbReference type="GO" id="GO:0034599">
    <property type="term" value="P:cellular response to oxidative stress"/>
    <property type="evidence" value="ECO:0007669"/>
    <property type="project" value="TreeGrafter"/>
</dbReference>
<keyword evidence="6 10" id="KW-0049">Antioxidant</keyword>
<comment type="caution">
    <text evidence="14">The sequence shown here is derived from an EMBL/GenBank/DDBJ whole genome shotgun (WGS) entry which is preliminary data.</text>
</comment>
<dbReference type="InterPro" id="IPR003115">
    <property type="entry name" value="ParB_N"/>
</dbReference>
<evidence type="ECO:0000256" key="2">
    <source>
        <dbReference type="ARBA" id="ARBA00013055"/>
    </source>
</evidence>
<comment type="catalytic activity">
    <reaction evidence="9 10">
        <text>S-hydroxy-S-oxy-L-cysteinyl-[peroxiredoxin] + [protein]-dithiol + ATP = S-hydroxy-L-cysteinyl-[peroxiredoxin] + [protein]-disulfide + ADP + phosphate</text>
        <dbReference type="Rhea" id="RHEA:17545"/>
        <dbReference type="Rhea" id="RHEA-COMP:10593"/>
        <dbReference type="Rhea" id="RHEA-COMP:10594"/>
        <dbReference type="Rhea" id="RHEA-COMP:13681"/>
        <dbReference type="Rhea" id="RHEA-COMP:17976"/>
        <dbReference type="ChEBI" id="CHEBI:29950"/>
        <dbReference type="ChEBI" id="CHEBI:30616"/>
        <dbReference type="ChEBI" id="CHEBI:43474"/>
        <dbReference type="ChEBI" id="CHEBI:50058"/>
        <dbReference type="ChEBI" id="CHEBI:61973"/>
        <dbReference type="ChEBI" id="CHEBI:61974"/>
        <dbReference type="ChEBI" id="CHEBI:456216"/>
        <dbReference type="EC" id="1.8.98.2"/>
    </reaction>
</comment>
<dbReference type="EC" id="1.8.98.2" evidence="2 10"/>
<evidence type="ECO:0000256" key="6">
    <source>
        <dbReference type="ARBA" id="ARBA00022862"/>
    </source>
</evidence>
<keyword evidence="15" id="KW-1185">Reference proteome</keyword>
<dbReference type="FunFam" id="3.90.1530.10:FF:000001">
    <property type="entry name" value="Sulfiredoxin"/>
    <property type="match status" value="1"/>
</dbReference>
<feature type="domain" description="ParB-like N-terminal" evidence="13">
    <location>
        <begin position="16"/>
        <end position="108"/>
    </location>
</feature>
<sequence>MSDKCDKSVHSAGIKEIYEMPIKYIIRPIPSVLDEKKVDSLVETLKNDPNSVPPIDVLWIKGTQGGNYYYSFGGCHRYAAHIKAQSENIRVKLIESNVEDLKVYLGSSCPKEFK</sequence>
<dbReference type="CDD" id="cd16395">
    <property type="entry name" value="Srx"/>
    <property type="match status" value="1"/>
</dbReference>
<dbReference type="OrthoDB" id="10023328at2759"/>
<name>A0A9J6CPN9_POLVA</name>